<comment type="caution">
    <text evidence="2">The sequence shown here is derived from an EMBL/GenBank/DDBJ whole genome shotgun (WGS) entry which is preliminary data.</text>
</comment>
<evidence type="ECO:0000259" key="1">
    <source>
        <dbReference type="Pfam" id="PF03551"/>
    </source>
</evidence>
<dbReference type="Gene3D" id="1.10.10.10">
    <property type="entry name" value="Winged helix-like DNA-binding domain superfamily/Winged helix DNA-binding domain"/>
    <property type="match status" value="1"/>
</dbReference>
<name>A0ABV6PAH8_9MICC</name>
<evidence type="ECO:0000313" key="3">
    <source>
        <dbReference type="Proteomes" id="UP001589862"/>
    </source>
</evidence>
<organism evidence="2 3">
    <name type="scientific">Micrococcoides hystricis</name>
    <dbReference type="NCBI Taxonomy" id="1572761"/>
    <lineage>
        <taxon>Bacteria</taxon>
        <taxon>Bacillati</taxon>
        <taxon>Actinomycetota</taxon>
        <taxon>Actinomycetes</taxon>
        <taxon>Micrococcales</taxon>
        <taxon>Micrococcaceae</taxon>
        <taxon>Micrococcoides</taxon>
    </lineage>
</organism>
<dbReference type="RefSeq" id="WP_377459063.1">
    <property type="nucleotide sequence ID" value="NZ_JBHLUB010000029.1"/>
</dbReference>
<dbReference type="EMBL" id="JBHLUB010000029">
    <property type="protein sequence ID" value="MFC0582125.1"/>
    <property type="molecule type" value="Genomic_DNA"/>
</dbReference>
<gene>
    <name evidence="2" type="ORF">ACFFFR_06985</name>
</gene>
<protein>
    <submittedName>
        <fullName evidence="2">PadR family transcriptional regulator</fullName>
    </submittedName>
</protein>
<dbReference type="Proteomes" id="UP001589862">
    <property type="component" value="Unassembled WGS sequence"/>
</dbReference>
<reference evidence="2 3" key="1">
    <citation type="submission" date="2024-09" db="EMBL/GenBank/DDBJ databases">
        <authorList>
            <person name="Sun Q."/>
            <person name="Mori K."/>
        </authorList>
    </citation>
    <scope>NUCLEOTIDE SEQUENCE [LARGE SCALE GENOMIC DNA]</scope>
    <source>
        <strain evidence="2 3">NCAIM B.02604</strain>
    </source>
</reference>
<sequence length="112" mass="12900">MISGDVIRGTIDLLVLDSVLDEPSYGYAISKRIESRVDGRYEIKETTLNSAMRRLERAGVLESYKDTSAAGRPRTYYRIAEAGREFYWQRRAEWLATVEIVSQFIREEGSSR</sequence>
<evidence type="ECO:0000313" key="2">
    <source>
        <dbReference type="EMBL" id="MFC0582125.1"/>
    </source>
</evidence>
<feature type="domain" description="Transcription regulator PadR N-terminal" evidence="1">
    <location>
        <begin position="15"/>
        <end position="86"/>
    </location>
</feature>
<dbReference type="InterPro" id="IPR052509">
    <property type="entry name" value="Metal_resp_DNA-bind_regulator"/>
</dbReference>
<dbReference type="PANTHER" id="PTHR33169">
    <property type="entry name" value="PADR-FAMILY TRANSCRIPTIONAL REGULATOR"/>
    <property type="match status" value="1"/>
</dbReference>
<dbReference type="InterPro" id="IPR005149">
    <property type="entry name" value="Tscrpt_reg_PadR_N"/>
</dbReference>
<proteinExistence type="predicted"/>
<dbReference type="PANTHER" id="PTHR33169:SF14">
    <property type="entry name" value="TRANSCRIPTIONAL REGULATOR RV3488"/>
    <property type="match status" value="1"/>
</dbReference>
<dbReference type="InterPro" id="IPR036390">
    <property type="entry name" value="WH_DNA-bd_sf"/>
</dbReference>
<dbReference type="InterPro" id="IPR036388">
    <property type="entry name" value="WH-like_DNA-bd_sf"/>
</dbReference>
<keyword evidence="3" id="KW-1185">Reference proteome</keyword>
<dbReference type="SUPFAM" id="SSF46785">
    <property type="entry name" value="Winged helix' DNA-binding domain"/>
    <property type="match status" value="1"/>
</dbReference>
<accession>A0ABV6PAH8</accession>
<dbReference type="Pfam" id="PF03551">
    <property type="entry name" value="PadR"/>
    <property type="match status" value="1"/>
</dbReference>